<dbReference type="InterPro" id="IPR007677">
    <property type="entry name" value="Gasdermin"/>
</dbReference>
<keyword evidence="8" id="KW-0812">Transmembrane</keyword>
<dbReference type="GO" id="GO:0005886">
    <property type="term" value="C:plasma membrane"/>
    <property type="evidence" value="ECO:0007669"/>
    <property type="project" value="UniProtKB-SubCell"/>
</dbReference>
<dbReference type="PANTHER" id="PTHR16399:SF18">
    <property type="entry name" value="GASDERMIN-A"/>
    <property type="match status" value="1"/>
</dbReference>
<evidence type="ECO:0000256" key="6">
    <source>
        <dbReference type="ARBA" id="ARBA00022490"/>
    </source>
</evidence>
<evidence type="ECO:0000259" key="13">
    <source>
        <dbReference type="Pfam" id="PF17708"/>
    </source>
</evidence>
<dbReference type="Pfam" id="PF04598">
    <property type="entry name" value="Gasdermin"/>
    <property type="match status" value="1"/>
</dbReference>
<dbReference type="InterPro" id="IPR040460">
    <property type="entry name" value="Gasdermin_pore"/>
</dbReference>
<comment type="similarity">
    <text evidence="3">Belongs to the gasdermin family.</text>
</comment>
<evidence type="ECO:0000256" key="2">
    <source>
        <dbReference type="ARBA" id="ARBA00004651"/>
    </source>
</evidence>
<evidence type="ECO:0000256" key="3">
    <source>
        <dbReference type="ARBA" id="ARBA00009279"/>
    </source>
</evidence>
<dbReference type="GO" id="GO:0005737">
    <property type="term" value="C:cytoplasm"/>
    <property type="evidence" value="ECO:0007669"/>
    <property type="project" value="UniProtKB-SubCell"/>
</dbReference>
<evidence type="ECO:0000256" key="5">
    <source>
        <dbReference type="ARBA" id="ARBA00022475"/>
    </source>
</evidence>
<dbReference type="Proteomes" id="UP000050525">
    <property type="component" value="Unassembled WGS sequence"/>
</dbReference>
<dbReference type="eggNOG" id="ENOG502RVNI">
    <property type="taxonomic scope" value="Eukaryota"/>
</dbReference>
<sequence length="524" mass="59715">MISEAEQKFSVWDTTQDLLQLDIISQLKETGIFSRHETGDCFQVLQSSAVFFQSFDSMFIAFFFCDNSQHPYELDGPLLTHQQLPSVLSLTRFGYNLASANNYKPFCVVRKEQFRLPWQPRKYLTTPYKLQDVAEKETNMGAEVKYDDPFVYDATTKHKAEANLSFDSETTEVDISGSGYSSYSVSQTSVRKVYMVKREPWKIDMTHLFIQQFSDSQRTELYVVTEAFELMEPLVIKKTIQGGGNVQISAVEMFGIQGRGRSITKKAVMIPKGTVMAYMVELLITHKRDFCCHKDKNPKARSLFKHDGVKNELVSSLTEFQTVKGIVKEEYEQLTHLSQSLKLNLLENFLSFLQDGDIISTVQTLLEISLAGGEPMHSVLDSLDENLQPRVEKLLQDLGVFQEGERGEAHLLWQPLHFLCSSLEDLDSRMLPLLATCLEQKMVVKQLKLMDGILEWILSSDKGSMFSPAFFLAEEELDITIEMLHICGVMPETNRSLTCIWNKAAQSNLTALYASLYGFWILSE</sequence>
<keyword evidence="6" id="KW-0963">Cytoplasm</keyword>
<feature type="domain" description="Gasdermin pore forming" evidence="12">
    <location>
        <begin position="96"/>
        <end position="297"/>
    </location>
</feature>
<comment type="subcellular location">
    <subcellularLocation>
        <location evidence="2">Cell membrane</location>
        <topology evidence="2">Multi-pass membrane protein</topology>
    </subcellularLocation>
    <subcellularLocation>
        <location evidence="1">Cytoplasm</location>
    </subcellularLocation>
</comment>
<evidence type="ECO:0000256" key="8">
    <source>
        <dbReference type="ARBA" id="ARBA00022692"/>
    </source>
</evidence>
<dbReference type="GO" id="GO:0070269">
    <property type="term" value="P:pyroptotic inflammatory response"/>
    <property type="evidence" value="ECO:0007669"/>
    <property type="project" value="TreeGrafter"/>
</dbReference>
<dbReference type="STRING" id="8496.A0A151P5A7"/>
<organism evidence="14 15">
    <name type="scientific">Alligator mississippiensis</name>
    <name type="common">American alligator</name>
    <dbReference type="NCBI Taxonomy" id="8496"/>
    <lineage>
        <taxon>Eukaryota</taxon>
        <taxon>Metazoa</taxon>
        <taxon>Chordata</taxon>
        <taxon>Craniata</taxon>
        <taxon>Vertebrata</taxon>
        <taxon>Euteleostomi</taxon>
        <taxon>Archelosauria</taxon>
        <taxon>Archosauria</taxon>
        <taxon>Crocodylia</taxon>
        <taxon>Alligatoridae</taxon>
        <taxon>Alligatorinae</taxon>
        <taxon>Alligator</taxon>
    </lineage>
</organism>
<keyword evidence="10" id="KW-0564">Palmitate</keyword>
<keyword evidence="4" id="KW-1134">Transmembrane beta strand</keyword>
<protein>
    <submittedName>
        <fullName evidence="14">Gasdermin-A2-like</fullName>
    </submittedName>
</protein>
<evidence type="ECO:0000256" key="1">
    <source>
        <dbReference type="ARBA" id="ARBA00004496"/>
    </source>
</evidence>
<dbReference type="GO" id="GO:0005546">
    <property type="term" value="F:phosphatidylinositol-4,5-bisphosphate binding"/>
    <property type="evidence" value="ECO:0007669"/>
    <property type="project" value="TreeGrafter"/>
</dbReference>
<dbReference type="InterPro" id="IPR041263">
    <property type="entry name" value="Gasdermin_PUB"/>
</dbReference>
<proteinExistence type="inferred from homology"/>
<dbReference type="GO" id="GO:0042742">
    <property type="term" value="P:defense response to bacterium"/>
    <property type="evidence" value="ECO:0007669"/>
    <property type="project" value="TreeGrafter"/>
</dbReference>
<dbReference type="GO" id="GO:0070273">
    <property type="term" value="F:phosphatidylinositol-4-phosphate binding"/>
    <property type="evidence" value="ECO:0007669"/>
    <property type="project" value="TreeGrafter"/>
</dbReference>
<evidence type="ECO:0000256" key="11">
    <source>
        <dbReference type="ARBA" id="ARBA00023288"/>
    </source>
</evidence>
<dbReference type="GO" id="GO:0001786">
    <property type="term" value="F:phosphatidylserine binding"/>
    <property type="evidence" value="ECO:0007669"/>
    <property type="project" value="TreeGrafter"/>
</dbReference>
<dbReference type="GO" id="GO:0012501">
    <property type="term" value="P:programmed cell death"/>
    <property type="evidence" value="ECO:0007669"/>
    <property type="project" value="UniProtKB-KW"/>
</dbReference>
<name>A0A151P5A7_ALLMI</name>
<evidence type="ECO:0000313" key="15">
    <source>
        <dbReference type="Proteomes" id="UP000050525"/>
    </source>
</evidence>
<keyword evidence="5" id="KW-1003">Cell membrane</keyword>
<feature type="domain" description="Gasdermin PUB" evidence="13">
    <location>
        <begin position="320"/>
        <end position="492"/>
    </location>
</feature>
<evidence type="ECO:0000256" key="7">
    <source>
        <dbReference type="ARBA" id="ARBA00022590"/>
    </source>
</evidence>
<dbReference type="Pfam" id="PF17708">
    <property type="entry name" value="Gasdermin_C"/>
    <property type="match status" value="1"/>
</dbReference>
<gene>
    <name evidence="14" type="ORF">Y1Q_0012030</name>
</gene>
<dbReference type="AlphaFoldDB" id="A0A151P5A7"/>
<keyword evidence="11" id="KW-0449">Lipoprotein</keyword>
<evidence type="ECO:0000256" key="9">
    <source>
        <dbReference type="ARBA" id="ARBA00023136"/>
    </source>
</evidence>
<keyword evidence="9" id="KW-0472">Membrane</keyword>
<dbReference type="PANTHER" id="PTHR16399">
    <property type="entry name" value="GASDERMIN"/>
    <property type="match status" value="1"/>
</dbReference>
<reference evidence="14 15" key="1">
    <citation type="journal article" date="2012" name="Genome Biol.">
        <title>Sequencing three crocodilian genomes to illuminate the evolution of archosaurs and amniotes.</title>
        <authorList>
            <person name="St John J.A."/>
            <person name="Braun E.L."/>
            <person name="Isberg S.R."/>
            <person name="Miles L.G."/>
            <person name="Chong A.Y."/>
            <person name="Gongora J."/>
            <person name="Dalzell P."/>
            <person name="Moran C."/>
            <person name="Bed'hom B."/>
            <person name="Abzhanov A."/>
            <person name="Burgess S.C."/>
            <person name="Cooksey A.M."/>
            <person name="Castoe T.A."/>
            <person name="Crawford N.G."/>
            <person name="Densmore L.D."/>
            <person name="Drew J.C."/>
            <person name="Edwards S.V."/>
            <person name="Faircloth B.C."/>
            <person name="Fujita M.K."/>
            <person name="Greenwold M.J."/>
            <person name="Hoffmann F.G."/>
            <person name="Howard J.M."/>
            <person name="Iguchi T."/>
            <person name="Janes D.E."/>
            <person name="Khan S.Y."/>
            <person name="Kohno S."/>
            <person name="de Koning A.J."/>
            <person name="Lance S.L."/>
            <person name="McCarthy F.M."/>
            <person name="McCormack J.E."/>
            <person name="Merchant M.E."/>
            <person name="Peterson D.G."/>
            <person name="Pollock D.D."/>
            <person name="Pourmand N."/>
            <person name="Raney B.J."/>
            <person name="Roessler K.A."/>
            <person name="Sanford J.R."/>
            <person name="Sawyer R.H."/>
            <person name="Schmidt C.J."/>
            <person name="Triplett E.W."/>
            <person name="Tuberville T.D."/>
            <person name="Venegas-Anaya M."/>
            <person name="Howard J.T."/>
            <person name="Jarvis E.D."/>
            <person name="Guillette L.J.Jr."/>
            <person name="Glenn T.C."/>
            <person name="Green R.E."/>
            <person name="Ray D.A."/>
        </authorList>
    </citation>
    <scope>NUCLEOTIDE SEQUENCE [LARGE SCALE GENOMIC DNA]</scope>
    <source>
        <strain evidence="14">KSC_2009_1</strain>
    </source>
</reference>
<dbReference type="EMBL" id="AKHW03000817">
    <property type="protein sequence ID" value="KYO44238.1"/>
    <property type="molecule type" value="Genomic_DNA"/>
</dbReference>
<keyword evidence="15" id="KW-1185">Reference proteome</keyword>
<comment type="caution">
    <text evidence="14">The sequence shown here is derived from an EMBL/GenBank/DDBJ whole genome shotgun (WGS) entry which is preliminary data.</text>
</comment>
<evidence type="ECO:0000259" key="12">
    <source>
        <dbReference type="Pfam" id="PF04598"/>
    </source>
</evidence>
<evidence type="ECO:0000313" key="14">
    <source>
        <dbReference type="EMBL" id="KYO44238.1"/>
    </source>
</evidence>
<evidence type="ECO:0000256" key="4">
    <source>
        <dbReference type="ARBA" id="ARBA00022452"/>
    </source>
</evidence>
<evidence type="ECO:0000256" key="10">
    <source>
        <dbReference type="ARBA" id="ARBA00023139"/>
    </source>
</evidence>
<accession>A0A151P5A7</accession>
<keyword evidence="7" id="KW-1210">Necrosis</keyword>